<dbReference type="InterPro" id="IPR017871">
    <property type="entry name" value="ABC_transporter-like_CS"/>
</dbReference>
<keyword evidence="4" id="KW-0547">Nucleotide-binding</keyword>
<dbReference type="AlphaFoldDB" id="A0A1X9PUQ1"/>
<dbReference type="SMART" id="SM00382">
    <property type="entry name" value="AAA"/>
    <property type="match status" value="1"/>
</dbReference>
<dbReference type="InterPro" id="IPR003593">
    <property type="entry name" value="AAA+_ATPase"/>
</dbReference>
<keyword evidence="5 7" id="KW-0067">ATP-binding</keyword>
<dbReference type="Pfam" id="PF00005">
    <property type="entry name" value="ABC_tran"/>
    <property type="match status" value="1"/>
</dbReference>
<dbReference type="GO" id="GO:0016887">
    <property type="term" value="F:ATP hydrolysis activity"/>
    <property type="evidence" value="ECO:0007669"/>
    <property type="project" value="InterPro"/>
</dbReference>
<dbReference type="PROSITE" id="PS50893">
    <property type="entry name" value="ABC_TRANSPORTER_2"/>
    <property type="match status" value="1"/>
</dbReference>
<dbReference type="GO" id="GO:0005524">
    <property type="term" value="F:ATP binding"/>
    <property type="evidence" value="ECO:0007669"/>
    <property type="project" value="UniProtKB-KW"/>
</dbReference>
<dbReference type="PANTHER" id="PTHR42734">
    <property type="entry name" value="METAL TRANSPORT SYSTEM ATP-BINDING PROTEIN TM_0124-RELATED"/>
    <property type="match status" value="1"/>
</dbReference>
<evidence type="ECO:0000256" key="3">
    <source>
        <dbReference type="ARBA" id="ARBA00022448"/>
    </source>
</evidence>
<dbReference type="InterPro" id="IPR050153">
    <property type="entry name" value="Metal_Ion_Import_ABC"/>
</dbReference>
<dbReference type="CDD" id="cd03235">
    <property type="entry name" value="ABC_Metallic_Cations"/>
    <property type="match status" value="1"/>
</dbReference>
<reference evidence="8" key="3">
    <citation type="submission" date="2017-07" db="EMBL/GenBank/DDBJ databases">
        <authorList>
            <person name="Sun Z.S."/>
            <person name="Albrecht U."/>
            <person name="Echele G."/>
            <person name="Lee C.C."/>
        </authorList>
    </citation>
    <scope>NUCLEOTIDE SEQUENCE</scope>
</reference>
<dbReference type="PROSITE" id="PS00211">
    <property type="entry name" value="ABC_TRANSPORTER_1"/>
    <property type="match status" value="1"/>
</dbReference>
<dbReference type="PANTHER" id="PTHR42734:SF5">
    <property type="entry name" value="IRON TRANSPORT SYSTEM ATP-BINDING PROTEIN HI_0361-RELATED"/>
    <property type="match status" value="1"/>
</dbReference>
<proteinExistence type="inferred from homology"/>
<accession>A0A1X9PUQ1</accession>
<name>A0A1X9PUQ1_9RHOD</name>
<dbReference type="EMBL" id="KX284728">
    <property type="protein sequence ID" value="ASK39681.1"/>
    <property type="molecule type" value="Genomic_DNA"/>
</dbReference>
<keyword evidence="7" id="KW-0150">Chloroplast</keyword>
<evidence type="ECO:0000259" key="6">
    <source>
        <dbReference type="PROSITE" id="PS50893"/>
    </source>
</evidence>
<dbReference type="EMBL" id="KY709212">
    <property type="protein sequence ID" value="ARO91237.1"/>
    <property type="molecule type" value="Genomic_DNA"/>
</dbReference>
<organism evidence="7">
    <name type="scientific">Rhodochaete parvula</name>
    <dbReference type="NCBI Taxonomy" id="110510"/>
    <lineage>
        <taxon>Eukaryota</taxon>
        <taxon>Rhodophyta</taxon>
        <taxon>Compsopogonophyceae</taxon>
        <taxon>Rhodochaetales</taxon>
        <taxon>Rhodochaetaceae</taxon>
        <taxon>Rhodochaete</taxon>
    </lineage>
</organism>
<evidence type="ECO:0000256" key="1">
    <source>
        <dbReference type="ARBA" id="ARBA00005417"/>
    </source>
</evidence>
<evidence type="ECO:0000313" key="8">
    <source>
        <dbReference type="EMBL" id="ASK39681.1"/>
    </source>
</evidence>
<dbReference type="FunFam" id="3.40.50.300:FF:000134">
    <property type="entry name" value="Iron-enterobactin ABC transporter ATP-binding protein"/>
    <property type="match status" value="1"/>
</dbReference>
<evidence type="ECO:0000256" key="4">
    <source>
        <dbReference type="ARBA" id="ARBA00022741"/>
    </source>
</evidence>
<keyword evidence="3" id="KW-0813">Transport</keyword>
<feature type="domain" description="ABC transporter" evidence="6">
    <location>
        <begin position="8"/>
        <end position="236"/>
    </location>
</feature>
<protein>
    <recommendedName>
        <fullName evidence="2">Probable ATP-dependent transporter ycf16</fullName>
    </recommendedName>
</protein>
<gene>
    <name evidence="7" type="primary">mntA</name>
    <name evidence="8" type="ORF">Rhodc_143</name>
</gene>
<keyword evidence="7" id="KW-0934">Plastid</keyword>
<comment type="similarity">
    <text evidence="1">Belongs to the ABC transporter superfamily.</text>
</comment>
<dbReference type="InterPro" id="IPR003439">
    <property type="entry name" value="ABC_transporter-like_ATP-bd"/>
</dbReference>
<dbReference type="InterPro" id="IPR027417">
    <property type="entry name" value="P-loop_NTPase"/>
</dbReference>
<evidence type="ECO:0000256" key="5">
    <source>
        <dbReference type="ARBA" id="ARBA00022840"/>
    </source>
</evidence>
<evidence type="ECO:0000256" key="2">
    <source>
        <dbReference type="ARBA" id="ARBA00014334"/>
    </source>
</evidence>
<dbReference type="Gene3D" id="3.40.50.300">
    <property type="entry name" value="P-loop containing nucleotide triphosphate hydrolases"/>
    <property type="match status" value="1"/>
</dbReference>
<sequence>MTYKKKLFTVSNLTVYYKNKIILDKIEFTVESGQIIGIIGPNGAGKSTLIKALLGILPIETGEINYDNQPLTEQKNKIAYIPQRSQIDWDYPVTVNDIVMMGQIQSTGWLKQFSPTSYKIVEQSLNKLGITELKNNCIGELSGGQQQRIFLARALAQEADILCLDEPLAGVDYTTQNMIFKILQDLSKDNKTIFIIHHDLGDIIKYFDKLILLNQVIISKGTCEEVLKTNFLKIAYGD</sequence>
<evidence type="ECO:0000313" key="7">
    <source>
        <dbReference type="EMBL" id="ARO91237.1"/>
    </source>
</evidence>
<reference evidence="8" key="1">
    <citation type="journal article" date="2016" name="BMC Biol.">
        <title>Parallel evolution of highly conserved plastid genome architecture in red seaweeds and seed plants.</title>
        <authorList>
            <person name="Lee J."/>
            <person name="Cho C.H."/>
            <person name="Park S.I."/>
            <person name="Choi J.W."/>
            <person name="Song H.S."/>
            <person name="West J.A."/>
            <person name="Bhattacharya D."/>
            <person name="Yoon H.S."/>
        </authorList>
    </citation>
    <scope>NUCLEOTIDE SEQUENCE</scope>
</reference>
<dbReference type="SUPFAM" id="SSF52540">
    <property type="entry name" value="P-loop containing nucleoside triphosphate hydrolases"/>
    <property type="match status" value="1"/>
</dbReference>
<reference evidence="7" key="2">
    <citation type="submission" date="2017-03" db="EMBL/GenBank/DDBJ databases">
        <title>The new red algal subphylum Proteorhodophytina comprises the largest and most divergent plastid genomes known.</title>
        <authorList>
            <person name="Munoz-Gomez S.A."/>
            <person name="Mejia-Franco F.G."/>
            <person name="Durnin K."/>
            <person name="Morgan C."/>
            <person name="Grisdale C.J."/>
            <person name="Archibald J.M."/>
            <person name="Slamovits C.H."/>
        </authorList>
    </citation>
    <scope>NUCLEOTIDE SEQUENCE</scope>
    <source>
        <strain evidence="7">UTEX LB2715</strain>
    </source>
</reference>
<geneLocation type="plastid" evidence="7"/>